<proteinExistence type="inferred from homology"/>
<dbReference type="Proteomes" id="UP000235388">
    <property type="component" value="Unassembled WGS sequence"/>
</dbReference>
<dbReference type="Pfam" id="PF08244">
    <property type="entry name" value="Glyco_hydro_32C"/>
    <property type="match status" value="1"/>
</dbReference>
<dbReference type="Gene3D" id="2.60.120.560">
    <property type="entry name" value="Exo-inulinase, domain 1"/>
    <property type="match status" value="1"/>
</dbReference>
<keyword evidence="3" id="KW-0326">Glycosidase</keyword>
<feature type="domain" description="Glycosyl hydrolase family 32 C-terminal" evidence="5">
    <location>
        <begin position="620"/>
        <end position="758"/>
    </location>
</feature>
<feature type="domain" description="Glycosyl hydrolase family 32 N-terminal" evidence="4">
    <location>
        <begin position="171"/>
        <end position="326"/>
    </location>
</feature>
<dbReference type="InterPro" id="IPR023296">
    <property type="entry name" value="Glyco_hydro_beta-prop_sf"/>
</dbReference>
<dbReference type="GO" id="GO:0005987">
    <property type="term" value="P:sucrose catabolic process"/>
    <property type="evidence" value="ECO:0007669"/>
    <property type="project" value="TreeGrafter"/>
</dbReference>
<name>A0A2N5T7F1_9BASI</name>
<dbReference type="STRING" id="200324.A0A2N5T7F1"/>
<dbReference type="GO" id="GO:0004575">
    <property type="term" value="F:sucrose alpha-glucosidase activity"/>
    <property type="evidence" value="ECO:0007669"/>
    <property type="project" value="TreeGrafter"/>
</dbReference>
<dbReference type="OrthoDB" id="202537at2759"/>
<dbReference type="InterPro" id="IPR001362">
    <property type="entry name" value="Glyco_hydro_32"/>
</dbReference>
<sequence>MYALKLTYAAKICVHLGAERNGIGVPTFGGTKAIIRRCFTGIGWTPHPKTRHSLVFLLHIHSPVMIFHDFLPIPSWQVSCLFLHLSGAVLFGTFAPVTSIVRSDEHGPGSSSAGKISSNPSFHNEVQSVINSTSDECPIDRSRPPVLKELVGCKNSSLFSTWRPKARVIGPRGWMNDPMAIFETKNGTYHVGYQCNPDHLVWANISQCSASTTDFVHFTDHRSWQDPRTIVPTQLYDIRGVFDGTVIKEGWNGHPSILYTSVFTGPIGSRSDPPEIEGVETQSVAYTEDDGRSWTKLNFGANGNPVIYRWPEKHLSGFRDPFVFKSSEFSTFHANQSLVHQKLGSQNPLKANGGLYLLLSGGIRKEVDPIHGGPRLFLYRQTEENNIRDWTYLGPLISSPAEYNQTSEWTGAKGINYECGAITKIHEHGVVNQQSMADYTTQLNVIVTGTEGGRSGLGYWPIWHAVSWDFNSRDGTIKSAIDFSGVVDWGKAYAFHLFESKNRQLLVGWAYEDDVNNILTPQRGAQGAFTLFRELYVQVIRNVHPAAFKSSEHAPSWTTQTEADGSHSVVTVGQKIIPEILDAFRTHSKLSVLPSRTFNPGYNQGPHELSTNAVQLEKQPKDRYYAVRATLDFYTDKEEVNAENIVRSAMPRGGFRILSSEHEWTDVYYDPSTEYLVVDRSRSSTISSYGNSTERAKLRLWPISNPTTKQVNMESLNLTIIVDNSVVEVHANERAIITTRVYPWYENSIGIEYLVQGRPTVVEEVHPARHSALTVNKDRVTFPEKFGFQPHSVRFSNVEMWDGLVNAWPHRPRDTRLPGVYSHNITSSLYGLWPDV</sequence>
<evidence type="ECO:0008006" key="8">
    <source>
        <dbReference type="Google" id="ProtNLM"/>
    </source>
</evidence>
<comment type="similarity">
    <text evidence="1">Belongs to the glycosyl hydrolase 32 family.</text>
</comment>
<protein>
    <recommendedName>
        <fullName evidence="8">Glycosyl hydrolase family 32 C-terminal domain-containing protein</fullName>
    </recommendedName>
</protein>
<evidence type="ECO:0000313" key="7">
    <source>
        <dbReference type="Proteomes" id="UP000235388"/>
    </source>
</evidence>
<evidence type="ECO:0000256" key="3">
    <source>
        <dbReference type="ARBA" id="ARBA00023295"/>
    </source>
</evidence>
<dbReference type="Gene3D" id="2.115.10.20">
    <property type="entry name" value="Glycosyl hydrolase domain, family 43"/>
    <property type="match status" value="1"/>
</dbReference>
<evidence type="ECO:0000259" key="5">
    <source>
        <dbReference type="Pfam" id="PF08244"/>
    </source>
</evidence>
<dbReference type="SUPFAM" id="SSF75005">
    <property type="entry name" value="Arabinanase/levansucrase/invertase"/>
    <property type="match status" value="1"/>
</dbReference>
<dbReference type="CDD" id="cd18621">
    <property type="entry name" value="GH32_XdINV-like"/>
    <property type="match status" value="1"/>
</dbReference>
<dbReference type="InterPro" id="IPR013148">
    <property type="entry name" value="Glyco_hydro_32_N"/>
</dbReference>
<reference evidence="6 7" key="1">
    <citation type="submission" date="2017-11" db="EMBL/GenBank/DDBJ databases">
        <title>De novo assembly and phasing of dikaryotic genomes from two isolates of Puccinia coronata f. sp. avenae, the causal agent of oat crown rust.</title>
        <authorList>
            <person name="Miller M.E."/>
            <person name="Zhang Y."/>
            <person name="Omidvar V."/>
            <person name="Sperschneider J."/>
            <person name="Schwessinger B."/>
            <person name="Raley C."/>
            <person name="Palmer J.M."/>
            <person name="Garnica D."/>
            <person name="Upadhyaya N."/>
            <person name="Rathjen J."/>
            <person name="Taylor J.M."/>
            <person name="Park R.F."/>
            <person name="Dodds P.N."/>
            <person name="Hirsch C.D."/>
            <person name="Kianian S.F."/>
            <person name="Figueroa M."/>
        </authorList>
    </citation>
    <scope>NUCLEOTIDE SEQUENCE [LARGE SCALE GENOMIC DNA]</scope>
    <source>
        <strain evidence="6">12NC29</strain>
    </source>
</reference>
<dbReference type="AlphaFoldDB" id="A0A2N5T7F1"/>
<keyword evidence="7" id="KW-1185">Reference proteome</keyword>
<dbReference type="SMART" id="SM00640">
    <property type="entry name" value="Glyco_32"/>
    <property type="match status" value="1"/>
</dbReference>
<evidence type="ECO:0000313" key="6">
    <source>
        <dbReference type="EMBL" id="PLW21386.1"/>
    </source>
</evidence>
<dbReference type="SUPFAM" id="SSF49899">
    <property type="entry name" value="Concanavalin A-like lectins/glucanases"/>
    <property type="match status" value="1"/>
</dbReference>
<dbReference type="PANTHER" id="PTHR42800:SF3">
    <property type="entry name" value="GLYCOSYL HYDROLASE FAMILY 32 N-TERMINAL DOMAIN-CONTAINING PROTEIN"/>
    <property type="match status" value="1"/>
</dbReference>
<evidence type="ECO:0000256" key="1">
    <source>
        <dbReference type="ARBA" id="ARBA00009902"/>
    </source>
</evidence>
<dbReference type="GO" id="GO:0005737">
    <property type="term" value="C:cytoplasm"/>
    <property type="evidence" value="ECO:0007669"/>
    <property type="project" value="TreeGrafter"/>
</dbReference>
<keyword evidence="2" id="KW-0378">Hydrolase</keyword>
<organism evidence="6 7">
    <name type="scientific">Puccinia coronata f. sp. avenae</name>
    <dbReference type="NCBI Taxonomy" id="200324"/>
    <lineage>
        <taxon>Eukaryota</taxon>
        <taxon>Fungi</taxon>
        <taxon>Dikarya</taxon>
        <taxon>Basidiomycota</taxon>
        <taxon>Pucciniomycotina</taxon>
        <taxon>Pucciniomycetes</taxon>
        <taxon>Pucciniales</taxon>
        <taxon>Pucciniaceae</taxon>
        <taxon>Puccinia</taxon>
    </lineage>
</organism>
<dbReference type="InterPro" id="IPR013189">
    <property type="entry name" value="Glyco_hydro_32_C"/>
</dbReference>
<comment type="caution">
    <text evidence="6">The sequence shown here is derived from an EMBL/GenBank/DDBJ whole genome shotgun (WGS) entry which is preliminary data.</text>
</comment>
<evidence type="ECO:0000259" key="4">
    <source>
        <dbReference type="Pfam" id="PF00251"/>
    </source>
</evidence>
<dbReference type="EMBL" id="PGCJ01000784">
    <property type="protein sequence ID" value="PLW21386.1"/>
    <property type="molecule type" value="Genomic_DNA"/>
</dbReference>
<evidence type="ECO:0000256" key="2">
    <source>
        <dbReference type="ARBA" id="ARBA00022801"/>
    </source>
</evidence>
<dbReference type="PANTHER" id="PTHR42800">
    <property type="entry name" value="EXOINULINASE INUD (AFU_ORTHOLOGUE AFUA_5G00480)"/>
    <property type="match status" value="1"/>
</dbReference>
<accession>A0A2N5T7F1</accession>
<gene>
    <name evidence="6" type="ORF">PCANC_03810</name>
</gene>
<dbReference type="Pfam" id="PF00251">
    <property type="entry name" value="Glyco_hydro_32N"/>
    <property type="match status" value="1"/>
</dbReference>
<dbReference type="InterPro" id="IPR013320">
    <property type="entry name" value="ConA-like_dom_sf"/>
</dbReference>